<organism evidence="8 9">
    <name type="scientific">Lutibacter flavus</name>
    <dbReference type="NCBI Taxonomy" id="691689"/>
    <lineage>
        <taxon>Bacteria</taxon>
        <taxon>Pseudomonadati</taxon>
        <taxon>Bacteroidota</taxon>
        <taxon>Flavobacteriia</taxon>
        <taxon>Flavobacteriales</taxon>
        <taxon>Flavobacteriaceae</taxon>
        <taxon>Lutibacter</taxon>
    </lineage>
</organism>
<feature type="region of interest" description="Disordered" evidence="6">
    <location>
        <begin position="402"/>
        <end position="421"/>
    </location>
</feature>
<comment type="subcellular location">
    <subcellularLocation>
        <location evidence="1">Cell outer membrane</location>
    </subcellularLocation>
</comment>
<dbReference type="Proteomes" id="UP000198412">
    <property type="component" value="Unassembled WGS sequence"/>
</dbReference>
<keyword evidence="5" id="KW-0175">Coiled coil</keyword>
<evidence type="ECO:0000256" key="2">
    <source>
        <dbReference type="ARBA" id="ARBA00023136"/>
    </source>
</evidence>
<gene>
    <name evidence="8" type="ORF">SAMN04488111_1519</name>
</gene>
<feature type="region of interest" description="Disordered" evidence="6">
    <location>
        <begin position="64"/>
        <end position="103"/>
    </location>
</feature>
<feature type="compositionally biased region" description="Polar residues" evidence="6">
    <location>
        <begin position="91"/>
        <end position="103"/>
    </location>
</feature>
<evidence type="ECO:0000313" key="9">
    <source>
        <dbReference type="Proteomes" id="UP000198412"/>
    </source>
</evidence>
<dbReference type="InterPro" id="IPR050330">
    <property type="entry name" value="Bact_OuterMem_StrucFunc"/>
</dbReference>
<feature type="compositionally biased region" description="Basic and acidic residues" evidence="6">
    <location>
        <begin position="64"/>
        <end position="90"/>
    </location>
</feature>
<dbReference type="OrthoDB" id="9800869at2"/>
<dbReference type="InterPro" id="IPR036737">
    <property type="entry name" value="OmpA-like_sf"/>
</dbReference>
<keyword evidence="3" id="KW-0998">Cell outer membrane</keyword>
<protein>
    <submittedName>
        <fullName evidence="8">Outer membrane protein OmpA</fullName>
    </submittedName>
</protein>
<dbReference type="RefSeq" id="WP_089377832.1">
    <property type="nucleotide sequence ID" value="NZ_FZNX01000002.1"/>
</dbReference>
<evidence type="ECO:0000256" key="1">
    <source>
        <dbReference type="ARBA" id="ARBA00004442"/>
    </source>
</evidence>
<dbReference type="SUPFAM" id="SSF103088">
    <property type="entry name" value="OmpA-like"/>
    <property type="match status" value="1"/>
</dbReference>
<dbReference type="EMBL" id="FZNX01000002">
    <property type="protein sequence ID" value="SNR53204.1"/>
    <property type="molecule type" value="Genomic_DNA"/>
</dbReference>
<proteinExistence type="predicted"/>
<evidence type="ECO:0000256" key="3">
    <source>
        <dbReference type="ARBA" id="ARBA00023237"/>
    </source>
</evidence>
<dbReference type="Pfam" id="PF00691">
    <property type="entry name" value="OmpA"/>
    <property type="match status" value="1"/>
</dbReference>
<evidence type="ECO:0000259" key="7">
    <source>
        <dbReference type="PROSITE" id="PS51123"/>
    </source>
</evidence>
<evidence type="ECO:0000256" key="6">
    <source>
        <dbReference type="SAM" id="MobiDB-lite"/>
    </source>
</evidence>
<dbReference type="AlphaFoldDB" id="A0A238X4C4"/>
<dbReference type="Gene3D" id="3.30.1330.60">
    <property type="entry name" value="OmpA-like domain"/>
    <property type="match status" value="1"/>
</dbReference>
<keyword evidence="2 4" id="KW-0472">Membrane</keyword>
<evidence type="ECO:0000256" key="4">
    <source>
        <dbReference type="PROSITE-ProRule" id="PRU00473"/>
    </source>
</evidence>
<feature type="domain" description="OmpA-like" evidence="7">
    <location>
        <begin position="315"/>
        <end position="432"/>
    </location>
</feature>
<dbReference type="PROSITE" id="PS51123">
    <property type="entry name" value="OMPA_2"/>
    <property type="match status" value="1"/>
</dbReference>
<evidence type="ECO:0000313" key="8">
    <source>
        <dbReference type="EMBL" id="SNR53204.1"/>
    </source>
</evidence>
<accession>A0A238X4C4</accession>
<evidence type="ECO:0000256" key="5">
    <source>
        <dbReference type="SAM" id="Coils"/>
    </source>
</evidence>
<keyword evidence="9" id="KW-1185">Reference proteome</keyword>
<dbReference type="GO" id="GO:0009279">
    <property type="term" value="C:cell outer membrane"/>
    <property type="evidence" value="ECO:0007669"/>
    <property type="project" value="UniProtKB-SubCell"/>
</dbReference>
<feature type="coiled-coil region" evidence="5">
    <location>
        <begin position="27"/>
        <end position="54"/>
    </location>
</feature>
<dbReference type="PRINTS" id="PR01021">
    <property type="entry name" value="OMPADOMAIN"/>
</dbReference>
<reference evidence="9" key="1">
    <citation type="submission" date="2017-06" db="EMBL/GenBank/DDBJ databases">
        <authorList>
            <person name="Varghese N."/>
            <person name="Submissions S."/>
        </authorList>
    </citation>
    <scope>NUCLEOTIDE SEQUENCE [LARGE SCALE GENOMIC DNA]</scope>
    <source>
        <strain evidence="9">DSM 27993</strain>
    </source>
</reference>
<name>A0A238X4C4_9FLAO</name>
<sequence length="579" mass="64645">MKNKQLLLPKILLLFGLFFLIPNQSEAQFLKKLKEKAEKKIEREAEKRAERRVNKKIDKEFDKAEDILDGEGKEKTTENEENSNKNEKGVNDSNTNETTQKSNKPTVVWSKYDFVPGDTIIFEDGPSTDEENGEFPSRWDLLKGVSEIGNMNGENVIMFLEGGSAAIIPYLKNAKEDYLPEIFTLEMDLYFEPGNHGQRFWIKLKDDKNQKGKGVNESLEVYVNGLSFLNSEKSYPGTEKYNWGNNPIGGWKHISIAYTKGKFKAYMDDTRLINVPHLDGNPTGITLTASGPREFNLFAKNIRIAKGGVKYYDRVLSEGKIIVNGIKFDVNKATLKPESMGPINKIYQLMVDNPMVNFSVEGHTDSDGDDASNMTLSQTRGKAVMDKLISMGIAANRLKSNGFGESKPIDNNGTPEGKANNRRVEFVKFSGTTSTNSTTTNNSNNSVFNDIDKKTIAIKLESLPESINIPISNISGIINGKGTIILYATSDGNLGKMEILNVDENDNHKLTVKYVTYNYNGSVLSKSNNLEIQGTYTCDLDKGKTENVIYSERDFHLGIQDSKTASLYNGETAILKVLK</sequence>
<dbReference type="InterPro" id="IPR006664">
    <property type="entry name" value="OMP_bac"/>
</dbReference>
<dbReference type="PANTHER" id="PTHR30329:SF21">
    <property type="entry name" value="LIPOPROTEIN YIAD-RELATED"/>
    <property type="match status" value="1"/>
</dbReference>
<dbReference type="CDD" id="cd07185">
    <property type="entry name" value="OmpA_C-like"/>
    <property type="match status" value="1"/>
</dbReference>
<dbReference type="PANTHER" id="PTHR30329">
    <property type="entry name" value="STATOR ELEMENT OF FLAGELLAR MOTOR COMPLEX"/>
    <property type="match status" value="1"/>
</dbReference>
<dbReference type="InterPro" id="IPR006665">
    <property type="entry name" value="OmpA-like"/>
</dbReference>